<evidence type="ECO:0000256" key="2">
    <source>
        <dbReference type="SAM" id="Coils"/>
    </source>
</evidence>
<dbReference type="InterPro" id="IPR006143">
    <property type="entry name" value="RND_pump_MFP"/>
</dbReference>
<dbReference type="Gene3D" id="2.40.420.20">
    <property type="match status" value="1"/>
</dbReference>
<dbReference type="Pfam" id="PF25973">
    <property type="entry name" value="BSH_CzcB"/>
    <property type="match status" value="1"/>
</dbReference>
<comment type="caution">
    <text evidence="5">The sequence shown here is derived from an EMBL/GenBank/DDBJ whole genome shotgun (WGS) entry which is preliminary data.</text>
</comment>
<dbReference type="GO" id="GO:0015562">
    <property type="term" value="F:efflux transmembrane transporter activity"/>
    <property type="evidence" value="ECO:0007669"/>
    <property type="project" value="TreeGrafter"/>
</dbReference>
<keyword evidence="6" id="KW-1185">Reference proteome</keyword>
<dbReference type="Proteomes" id="UP000266385">
    <property type="component" value="Unassembled WGS sequence"/>
</dbReference>
<evidence type="ECO:0000313" key="6">
    <source>
        <dbReference type="Proteomes" id="UP000266385"/>
    </source>
</evidence>
<gene>
    <name evidence="5" type="ORF">D1223_02115</name>
</gene>
<dbReference type="InterPro" id="IPR058647">
    <property type="entry name" value="BSH_CzcB-like"/>
</dbReference>
<dbReference type="PANTHER" id="PTHR30469">
    <property type="entry name" value="MULTIDRUG RESISTANCE PROTEIN MDTA"/>
    <property type="match status" value="1"/>
</dbReference>
<sequence>MMIRALTLGLAACIAALSAAAQTITIDDTVITDYRPVVARIEATDSAEARSRLQGVVTSLRIDEGQEVKAGDVIAVVTDETIAPQISALSSRIEGLSAQIQQQTEDLARAEKLLADGFYPKARYEREQTALNVLKSNLKAAEDERRSVSARRSEGDIRAPADGRVTDVLIVEGSVVSPGQTIARLVTLEGLVRLSLPERHLAFIGEGKELPLRLPARSGAAQSAQIVKVYPALRDGAVIADAVVEGGLNALVGERADVLVPVGERTAIVIPAEFVTTRYGIDFVKVSVGDRFVEAPVVLAEPLVTTGEFEVLSGLKRGDVIMLPEAENS</sequence>
<dbReference type="NCBIfam" id="TIGR01730">
    <property type="entry name" value="RND_mfp"/>
    <property type="match status" value="1"/>
</dbReference>
<dbReference type="AlphaFoldDB" id="A0A399RN93"/>
<evidence type="ECO:0000256" key="1">
    <source>
        <dbReference type="ARBA" id="ARBA00009477"/>
    </source>
</evidence>
<dbReference type="OrthoDB" id="7914255at2"/>
<feature type="domain" description="CzcB-like barrel-sandwich hybrid" evidence="4">
    <location>
        <begin position="50"/>
        <end position="184"/>
    </location>
</feature>
<dbReference type="SUPFAM" id="SSF111369">
    <property type="entry name" value="HlyD-like secretion proteins"/>
    <property type="match status" value="1"/>
</dbReference>
<feature type="signal peptide" evidence="3">
    <location>
        <begin position="1"/>
        <end position="21"/>
    </location>
</feature>
<dbReference type="Gene3D" id="2.40.50.100">
    <property type="match status" value="1"/>
</dbReference>
<dbReference type="GO" id="GO:1990281">
    <property type="term" value="C:efflux pump complex"/>
    <property type="evidence" value="ECO:0007669"/>
    <property type="project" value="TreeGrafter"/>
</dbReference>
<dbReference type="RefSeq" id="WP_119374749.1">
    <property type="nucleotide sequence ID" value="NZ_QWFX01000005.1"/>
</dbReference>
<protein>
    <submittedName>
        <fullName evidence="5">Efflux RND transporter periplasmic adaptor subunit</fullName>
    </submittedName>
</protein>
<dbReference type="Gene3D" id="1.10.287.470">
    <property type="entry name" value="Helix hairpin bin"/>
    <property type="match status" value="1"/>
</dbReference>
<proteinExistence type="inferred from homology"/>
<organism evidence="5 6">
    <name type="scientific">Henriciella mobilis</name>
    <dbReference type="NCBI Taxonomy" id="2305467"/>
    <lineage>
        <taxon>Bacteria</taxon>
        <taxon>Pseudomonadati</taxon>
        <taxon>Pseudomonadota</taxon>
        <taxon>Alphaproteobacteria</taxon>
        <taxon>Hyphomonadales</taxon>
        <taxon>Hyphomonadaceae</taxon>
        <taxon>Henriciella</taxon>
    </lineage>
</organism>
<reference evidence="5 6" key="1">
    <citation type="submission" date="2018-08" db="EMBL/GenBank/DDBJ databases">
        <title>Henriciella mobilis sp. nov., isolated from seawater.</title>
        <authorList>
            <person name="Cheng H."/>
            <person name="Wu Y.-H."/>
            <person name="Xu X.-W."/>
            <person name="Guo L.-L."/>
        </authorList>
    </citation>
    <scope>NUCLEOTIDE SEQUENCE [LARGE SCALE GENOMIC DNA]</scope>
    <source>
        <strain evidence="5 6">JN25</strain>
    </source>
</reference>
<accession>A0A399RN93</accession>
<comment type="similarity">
    <text evidence="1">Belongs to the membrane fusion protein (MFP) (TC 8.A.1) family.</text>
</comment>
<evidence type="ECO:0000259" key="4">
    <source>
        <dbReference type="Pfam" id="PF25973"/>
    </source>
</evidence>
<dbReference type="PANTHER" id="PTHR30469:SF15">
    <property type="entry name" value="HLYD FAMILY OF SECRETION PROTEINS"/>
    <property type="match status" value="1"/>
</dbReference>
<name>A0A399RN93_9PROT</name>
<feature type="coiled-coil region" evidence="2">
    <location>
        <begin position="86"/>
        <end position="151"/>
    </location>
</feature>
<feature type="chain" id="PRO_5017261932" evidence="3">
    <location>
        <begin position="22"/>
        <end position="329"/>
    </location>
</feature>
<keyword evidence="2" id="KW-0175">Coiled coil</keyword>
<evidence type="ECO:0000313" key="5">
    <source>
        <dbReference type="EMBL" id="RIJ32668.1"/>
    </source>
</evidence>
<dbReference type="EMBL" id="QWFX01000005">
    <property type="protein sequence ID" value="RIJ32668.1"/>
    <property type="molecule type" value="Genomic_DNA"/>
</dbReference>
<evidence type="ECO:0000256" key="3">
    <source>
        <dbReference type="SAM" id="SignalP"/>
    </source>
</evidence>
<keyword evidence="3" id="KW-0732">Signal</keyword>